<dbReference type="HOGENOM" id="CLU_146090_0_0_9"/>
<dbReference type="GeneID" id="10835641"/>
<evidence type="ECO:0000313" key="2">
    <source>
        <dbReference type="Proteomes" id="UP000001502"/>
    </source>
</evidence>
<dbReference type="KEGG" id="scp:HMPREF0833_11141"/>
<evidence type="ECO:0008006" key="3">
    <source>
        <dbReference type="Google" id="ProtNLM"/>
    </source>
</evidence>
<protein>
    <recommendedName>
        <fullName evidence="3">Lipoprotein</fullName>
    </recommendedName>
</protein>
<evidence type="ECO:0000313" key="1">
    <source>
        <dbReference type="EMBL" id="AEH56172.1"/>
    </source>
</evidence>
<dbReference type="EMBL" id="CP002843">
    <property type="protein sequence ID" value="AEH56172.1"/>
    <property type="molecule type" value="Genomic_DNA"/>
</dbReference>
<sequence length="150" mass="16804">MKHMKRIVFATLLAFVAVILVACSSFTRSDNGVYVFEPSTEDIKSILKEQGNSIEGAELFIDQLKIKLTLEIKGEKGKISGFVSILGNKTEKSVDLKVDQKQKLISSKENDEKVRYKIEGDVLTFQGDNVDLTDEQAALISKFAKFKRVK</sequence>
<name>F8DJZ6_STREP</name>
<reference evidence="2" key="1">
    <citation type="submission" date="2011-06" db="EMBL/GenBank/DDBJ databases">
        <title>Complete sequence of Streptococcus parasanguinis strain ATCC 15912.</title>
        <authorList>
            <person name="Muzny D."/>
            <person name="Qin X."/>
            <person name="Buhay C."/>
            <person name="Dugan-Rocha S."/>
            <person name="Ding Y."/>
            <person name="Chen G."/>
            <person name="Hawes A."/>
            <person name="Holder M."/>
            <person name="Jhangiani S."/>
            <person name="Johnson A."/>
            <person name="Khan Z."/>
            <person name="Li Z."/>
            <person name="Liu W."/>
            <person name="Liu X."/>
            <person name="Perez L."/>
            <person name="Shen H."/>
            <person name="Wang Q."/>
            <person name="Watt J."/>
            <person name="Xi L."/>
            <person name="Xin Y."/>
            <person name="Zhou J."/>
            <person name="Deng J."/>
            <person name="Jiang H."/>
            <person name="Liu Y."/>
            <person name="Qu J."/>
            <person name="Song X.-Z."/>
            <person name="Zhang L."/>
            <person name="Villasana D."/>
            <person name="Johnson A."/>
            <person name="Liu J."/>
            <person name="Liyanage D."/>
            <person name="Lorensuhewa L."/>
            <person name="Robinson T."/>
            <person name="Song A."/>
            <person name="Song B.-B."/>
            <person name="Dinh H."/>
            <person name="Thornton R."/>
            <person name="Coyle M."/>
            <person name="Francisco L."/>
            <person name="Jackson L."/>
            <person name="Javaid M."/>
            <person name="Korchina V."/>
            <person name="Kovar C."/>
            <person name="Mata R."/>
            <person name="Mathew T."/>
            <person name="Ngo R."/>
            <person name="Nguyen L."/>
            <person name="Nguyen N."/>
            <person name="Okwuonu G."/>
            <person name="Ongeri F."/>
            <person name="Pham C."/>
            <person name="Simmons D."/>
            <person name="Wilczek-Boney K."/>
            <person name="Hale W."/>
            <person name="Jakkamsetti A."/>
            <person name="Pham P."/>
            <person name="Ruth R."/>
            <person name="San Lucas F."/>
            <person name="Warren J."/>
            <person name="Zhang J."/>
            <person name="Zhao Z."/>
            <person name="Zhou C."/>
            <person name="Zhu D."/>
            <person name="Lee S."/>
            <person name="Bess C."/>
            <person name="Blankenburg K."/>
            <person name="Forbes L."/>
            <person name="Fu Q."/>
            <person name="Gubbala S."/>
            <person name="Hirani K."/>
            <person name="Jayaseelan J.C."/>
            <person name="Lara F."/>
            <person name="Munidasa M."/>
            <person name="Palculict T."/>
            <person name="Patil S."/>
            <person name="Pu L.-L."/>
            <person name="Saada N."/>
            <person name="Tang L."/>
            <person name="Weissenberger G."/>
            <person name="Zhu Y."/>
            <person name="Hemphill L."/>
            <person name="Shang Y."/>
            <person name="Youmans B."/>
            <person name="Ayvaz T."/>
            <person name="Ross M."/>
            <person name="Santibanez J."/>
            <person name="Aqrawi P."/>
            <person name="Gross S."/>
            <person name="Joshi V."/>
            <person name="Fowler G."/>
            <person name="Nazareth L."/>
            <person name="Reid J."/>
            <person name="Worley K."/>
            <person name="Petrosino J."/>
            <person name="Highlander S."/>
            <person name="Gibbs R."/>
        </authorList>
    </citation>
    <scope>NUCLEOTIDE SEQUENCE [LARGE SCALE GENOMIC DNA]</scope>
    <source>
        <strain evidence="2">ATCC 15912 / DSM 6778 / CIP 104372 / LMG 14537</strain>
    </source>
</reference>
<dbReference type="AlphaFoldDB" id="F8DJZ6"/>
<organism evidence="1 2">
    <name type="scientific">Streptococcus parasanguinis (strain ATCC 15912 / DSM 6778 / CIP 104372 / LMG 14537)</name>
    <dbReference type="NCBI Taxonomy" id="760570"/>
    <lineage>
        <taxon>Bacteria</taxon>
        <taxon>Bacillati</taxon>
        <taxon>Bacillota</taxon>
        <taxon>Bacilli</taxon>
        <taxon>Lactobacillales</taxon>
        <taxon>Streptococcaceae</taxon>
        <taxon>Streptococcus</taxon>
    </lineage>
</organism>
<dbReference type="Proteomes" id="UP000001502">
    <property type="component" value="Chromosome"/>
</dbReference>
<dbReference type="PROSITE" id="PS51257">
    <property type="entry name" value="PROKAR_LIPOPROTEIN"/>
    <property type="match status" value="1"/>
</dbReference>
<proteinExistence type="predicted"/>
<accession>F8DJZ6</accession>
<dbReference type="RefSeq" id="WP_013904105.1">
    <property type="nucleotide sequence ID" value="NC_015678.1"/>
</dbReference>
<gene>
    <name evidence="1" type="ordered locus">HMPREF0833_11141</name>
</gene>